<dbReference type="InterPro" id="IPR018580">
    <property type="entry name" value="Uncharacterised_YfhO"/>
</dbReference>
<dbReference type="RefSeq" id="WP_156806977.1">
    <property type="nucleotide sequence ID" value="NZ_JBHSOJ010000015.1"/>
</dbReference>
<dbReference type="Pfam" id="PF09586">
    <property type="entry name" value="YfhO"/>
    <property type="match status" value="1"/>
</dbReference>
<dbReference type="Proteomes" id="UP001596110">
    <property type="component" value="Unassembled WGS sequence"/>
</dbReference>
<feature type="transmembrane region" description="Helical" evidence="1">
    <location>
        <begin position="517"/>
        <end position="536"/>
    </location>
</feature>
<organism evidence="2 3">
    <name type="scientific">Streptococcus caledonicus</name>
    <dbReference type="NCBI Taxonomy" id="2614158"/>
    <lineage>
        <taxon>Bacteria</taxon>
        <taxon>Bacillati</taxon>
        <taxon>Bacillota</taxon>
        <taxon>Bacilli</taxon>
        <taxon>Lactobacillales</taxon>
        <taxon>Streptococcaceae</taxon>
        <taxon>Streptococcus</taxon>
    </lineage>
</organism>
<feature type="transmembrane region" description="Helical" evidence="1">
    <location>
        <begin position="340"/>
        <end position="358"/>
    </location>
</feature>
<evidence type="ECO:0000256" key="1">
    <source>
        <dbReference type="SAM" id="Phobius"/>
    </source>
</evidence>
<proteinExistence type="predicted"/>
<feature type="transmembrane region" description="Helical" evidence="1">
    <location>
        <begin position="437"/>
        <end position="459"/>
    </location>
</feature>
<reference evidence="3" key="1">
    <citation type="journal article" date="2019" name="Int. J. Syst. Evol. Microbiol.">
        <title>The Global Catalogue of Microorganisms (GCM) 10K type strain sequencing project: providing services to taxonomists for standard genome sequencing and annotation.</title>
        <authorList>
            <consortium name="The Broad Institute Genomics Platform"/>
            <consortium name="The Broad Institute Genome Sequencing Center for Infectious Disease"/>
            <person name="Wu L."/>
            <person name="Ma J."/>
        </authorList>
    </citation>
    <scope>NUCLEOTIDE SEQUENCE [LARGE SCALE GENOMIC DNA]</scope>
    <source>
        <strain evidence="3">DT43</strain>
    </source>
</reference>
<keyword evidence="1" id="KW-0812">Transmembrane</keyword>
<accession>A0ABW0UAD1</accession>
<feature type="transmembrane region" description="Helical" evidence="1">
    <location>
        <begin position="239"/>
        <end position="265"/>
    </location>
</feature>
<comment type="caution">
    <text evidence="2">The sequence shown here is derived from an EMBL/GenBank/DDBJ whole genome shotgun (WGS) entry which is preliminary data.</text>
</comment>
<feature type="transmembrane region" description="Helical" evidence="1">
    <location>
        <begin position="192"/>
        <end position="219"/>
    </location>
</feature>
<feature type="transmembrane region" description="Helical" evidence="1">
    <location>
        <begin position="370"/>
        <end position="388"/>
    </location>
</feature>
<evidence type="ECO:0000313" key="2">
    <source>
        <dbReference type="EMBL" id="MFC5630471.1"/>
    </source>
</evidence>
<dbReference type="NCBIfam" id="NF047589">
    <property type="entry name" value="GlcsyltransPgfM1Strep"/>
    <property type="match status" value="1"/>
</dbReference>
<feature type="transmembrane region" description="Helical" evidence="1">
    <location>
        <begin position="315"/>
        <end position="333"/>
    </location>
</feature>
<keyword evidence="1" id="KW-0472">Membrane</keyword>
<feature type="transmembrane region" description="Helical" evidence="1">
    <location>
        <begin position="142"/>
        <end position="158"/>
    </location>
</feature>
<feature type="transmembrane region" description="Helical" evidence="1">
    <location>
        <begin position="471"/>
        <end position="487"/>
    </location>
</feature>
<name>A0ABW0UAD1_9STRE</name>
<dbReference type="EMBL" id="JBHSOJ010000015">
    <property type="protein sequence ID" value="MFC5630471.1"/>
    <property type="molecule type" value="Genomic_DNA"/>
</dbReference>
<gene>
    <name evidence="2" type="ORF">ACFPQ3_02400</name>
</gene>
<feature type="transmembrane region" description="Helical" evidence="1">
    <location>
        <begin position="109"/>
        <end position="130"/>
    </location>
</feature>
<keyword evidence="1" id="KW-1133">Transmembrane helix</keyword>
<dbReference type="PANTHER" id="PTHR38454">
    <property type="entry name" value="INTEGRAL MEMBRANE PROTEIN-RELATED"/>
    <property type="match status" value="1"/>
</dbReference>
<evidence type="ECO:0000313" key="3">
    <source>
        <dbReference type="Proteomes" id="UP001596110"/>
    </source>
</evidence>
<keyword evidence="3" id="KW-1185">Reference proteome</keyword>
<feature type="transmembrane region" description="Helical" evidence="1">
    <location>
        <begin position="400"/>
        <end position="417"/>
    </location>
</feature>
<feature type="transmembrane region" description="Helical" evidence="1">
    <location>
        <begin position="83"/>
        <end position="102"/>
    </location>
</feature>
<feature type="transmembrane region" description="Helical" evidence="1">
    <location>
        <begin position="165"/>
        <end position="180"/>
    </location>
</feature>
<feature type="transmembrane region" description="Helical" evidence="1">
    <location>
        <begin position="933"/>
        <end position="953"/>
    </location>
</feature>
<feature type="transmembrane region" description="Helical" evidence="1">
    <location>
        <begin position="12"/>
        <end position="32"/>
    </location>
</feature>
<sequence>MENTWFTRYKKRLTYLASFSLPILIMLLVWAVNGAFPFGNKSLMAVDFGQQYIGFYAYLKETVLTGDWSAFLYSFEKSIGGEMIGVLGYYLMSPFNIFYILLPLSQFKWAVVITIALRYGFMGLTFSHLLIKRYQALQGQTWLVPLMAASYALSGMLVSYQMNPIFYDAMIMLPLVILYLEETLDGGKPFKYAITLAFTMLLQFYMGYMICLFVALYAIAYMLPKWAEQGTIKEKAKQFFFPLFKVVGYSILAATSTFVTLYPIILNLLRSKGAYNAPMLFEWKLQIPPLDILAKLTIGAFDNESWPAGPNLPNIYVGALALLGSIYFFRYAQVHWTRKIGFTVIIGIFLISFVHEFTSKIWHMGQNPAGFFYRFSWIFSFFIVLIAYQTLKNSHKVKWYDTLIGAGLASASLYYVATHDFSFLEDKQLPALTDWVGKNTLAVLALFSLLFLLISCAYWFNSRAHFWQKSLHILFGAGFTVGSFFLIKQGYLLTQVTLTGLTWLSALLFYTYKPKSIGRFVLASITIFELGLNAYISQSRIGYTDAYKFSDLAVKLDTLGNTVDELSDHPFYRIGTDFFYSKNDPVLGSYNSLSNFSSSLERSTINLMASMGDMGGNASTFYTNGTILTDTLFGVRYHVARKPYTNEDVQQHPKTHFFSKTSARKDITSYYNLIKEDDTFLYYENPNVISLAYGTNDVTHNIKFGTNNPVSNQNIILKSMSGQDYEFFVHAAFNDIKLDNLELDNSNGQKIYRHLDKTKPGKISFTFVPQTNWTYYFQAPYSLRKSMGKMNIMLNGQWYNYTQMFDQVQLWQIAHQEAGKQITFEISTSSEDEINLTNYSLVRADTEAIQQVMTNRLAQSMTVDKMTNTQIDGSVNITDDSTLMMTSIPYNPGWTVTIDGKEVKTTEAWGSLLSFPITQGKHQIKLTFKAQGLVTGLAISLGSMLMLLFLYLFDKLKKKSKDLS</sequence>
<feature type="transmembrane region" description="Helical" evidence="1">
    <location>
        <begin position="493"/>
        <end position="510"/>
    </location>
</feature>
<protein>
    <submittedName>
        <fullName evidence="2">YfhO family protein</fullName>
    </submittedName>
</protein>
<dbReference type="PANTHER" id="PTHR38454:SF1">
    <property type="entry name" value="INTEGRAL MEMBRANE PROTEIN"/>
    <property type="match status" value="1"/>
</dbReference>